<keyword evidence="8" id="KW-0547">Nucleotide-binding</keyword>
<accession>A0A2K6BD10</accession>
<dbReference type="Proteomes" id="UP000233120">
    <property type="component" value="Unassembled WGS sequence"/>
</dbReference>
<evidence type="ECO:0000256" key="7">
    <source>
        <dbReference type="ARBA" id="ARBA00022729"/>
    </source>
</evidence>
<evidence type="ECO:0000256" key="10">
    <source>
        <dbReference type="ARBA" id="ARBA00022840"/>
    </source>
</evidence>
<evidence type="ECO:0000313" key="21">
    <source>
        <dbReference type="Ensembl" id="ENSMNEP00000009295.1"/>
    </source>
</evidence>
<keyword evidence="13" id="KW-0829">Tyrosine-protein kinase</keyword>
<keyword evidence="9" id="KW-0418">Kinase</keyword>
<dbReference type="Gene3D" id="3.30.200.20">
    <property type="entry name" value="Phosphorylase Kinase, domain 1"/>
    <property type="match status" value="1"/>
</dbReference>
<sequence length="724" mass="77404">MGRWGRLLVWFGAVGAILCSSPGSQEPFQPSSPLPLASPGPQDPKVSAPPSILEPASQLNSLGTEGSWLFSTCGASGRHGPTQTQCDGAYAGTSVVVTVGAAGQLRGVQLWRVPGPGQYLISAYGAAGGKGAKNHLSRAHGVFVSAIFSLGLGESLYILVGQQGEDACPGGSPESQLLCLGESRAVEEHAAMDGSEEVPGSRRWAGGGGGGGGATYVFRVRAGELEPLLVAAGGGGRAYLRPRDRGRTQAAPEKLENRSEAPGSGGTGGAAGEGAGLWGEAAPPHHTISVLLLTVTENHGEVEIRRHLNCSHCPLKDCQWQAELQLAECLCPEGMELAVDNVTCMDLPNPPGPLVLMVAVVATSTLSLFMVCGVLILGGAWPGPVLASAPRCHRGFPSQCYSAQTLPELCSPQDELDFLMEALIISKFSHQNIVRCVGLSLRAAPRLILLELMSGGDMKSFLRHSRPHLDQPSPLVMRDLLQLAQDIAQGCHYLEENHFIHRDIAARNCLLSCTGPSRVAKIGDFGMARDIYRASYYRRGDRALLPVKWMPPEAFLEGIFTSKTDSWSFGVLLWEIFSLGYMPYPGRTNQEVLDFVVAGGRMDPPRGCPGPVYRIMTQCWQHEPELRPSFASILERLQYCTQDPDVLNSPLPMELGPTPEEEGASGLGNRSLACLRPPQPQELSPGKLKSWGGSPLGPWLSSGLKPLKSRGLQPQNLWNPTYRS</sequence>
<evidence type="ECO:0000256" key="5">
    <source>
        <dbReference type="ARBA" id="ARBA00022679"/>
    </source>
</evidence>
<dbReference type="GO" id="GO:0005524">
    <property type="term" value="F:ATP binding"/>
    <property type="evidence" value="ECO:0007669"/>
    <property type="project" value="UniProtKB-KW"/>
</dbReference>
<feature type="chain" id="PRO_5014336164" description="receptor protein-tyrosine kinase" evidence="19">
    <location>
        <begin position="20"/>
        <end position="724"/>
    </location>
</feature>
<feature type="region of interest" description="Disordered" evidence="18">
    <location>
        <begin position="25"/>
        <end position="50"/>
    </location>
</feature>
<evidence type="ECO:0000256" key="16">
    <source>
        <dbReference type="ARBA" id="ARBA00023180"/>
    </source>
</evidence>
<comment type="catalytic activity">
    <reaction evidence="17">
        <text>L-tyrosyl-[protein] + ATP = O-phospho-L-tyrosyl-[protein] + ADP + H(+)</text>
        <dbReference type="Rhea" id="RHEA:10596"/>
        <dbReference type="Rhea" id="RHEA-COMP:10136"/>
        <dbReference type="Rhea" id="RHEA-COMP:20101"/>
        <dbReference type="ChEBI" id="CHEBI:15378"/>
        <dbReference type="ChEBI" id="CHEBI:30616"/>
        <dbReference type="ChEBI" id="CHEBI:46858"/>
        <dbReference type="ChEBI" id="CHEBI:61978"/>
        <dbReference type="ChEBI" id="CHEBI:456216"/>
        <dbReference type="EC" id="2.7.10.1"/>
    </reaction>
</comment>
<dbReference type="GO" id="GO:0045664">
    <property type="term" value="P:regulation of neuron differentiation"/>
    <property type="evidence" value="ECO:0007669"/>
    <property type="project" value="TreeGrafter"/>
</dbReference>
<dbReference type="Pfam" id="PF07714">
    <property type="entry name" value="PK_Tyr_Ser-Thr"/>
    <property type="match status" value="1"/>
</dbReference>
<feature type="domain" description="Protein kinase" evidence="20">
    <location>
        <begin position="371"/>
        <end position="646"/>
    </location>
</feature>
<keyword evidence="4" id="KW-0597">Phosphoprotein</keyword>
<feature type="compositionally biased region" description="Basic and acidic residues" evidence="18">
    <location>
        <begin position="241"/>
        <end position="259"/>
    </location>
</feature>
<dbReference type="InterPro" id="IPR001245">
    <property type="entry name" value="Ser-Thr/Tyr_kinase_cat_dom"/>
</dbReference>
<reference evidence="21" key="2">
    <citation type="submission" date="2025-09" db="UniProtKB">
        <authorList>
            <consortium name="Ensembl"/>
        </authorList>
    </citation>
    <scope>IDENTIFICATION</scope>
</reference>
<keyword evidence="14" id="KW-1015">Disulfide bond</keyword>
<dbReference type="PANTHER" id="PTHR24416:SF294">
    <property type="entry name" value="LEUKOCYTE TYROSINE KINASE RECEPTOR"/>
    <property type="match status" value="1"/>
</dbReference>
<keyword evidence="12" id="KW-0472">Membrane</keyword>
<dbReference type="PROSITE" id="PS50011">
    <property type="entry name" value="PROTEIN_KINASE_DOM"/>
    <property type="match status" value="1"/>
</dbReference>
<protein>
    <recommendedName>
        <fullName evidence="2">receptor protein-tyrosine kinase</fullName>
        <ecNumber evidence="2">2.7.10.1</ecNumber>
    </recommendedName>
</protein>
<feature type="region of interest" description="Disordered" evidence="18">
    <location>
        <begin position="702"/>
        <end position="724"/>
    </location>
</feature>
<dbReference type="SUPFAM" id="SSF56112">
    <property type="entry name" value="Protein kinase-like (PK-like)"/>
    <property type="match status" value="1"/>
</dbReference>
<evidence type="ECO:0000256" key="14">
    <source>
        <dbReference type="ARBA" id="ARBA00023157"/>
    </source>
</evidence>
<keyword evidence="22" id="KW-1185">Reference proteome</keyword>
<dbReference type="EC" id="2.7.10.1" evidence="2"/>
<keyword evidence="6" id="KW-0812">Transmembrane</keyword>
<evidence type="ECO:0000256" key="18">
    <source>
        <dbReference type="SAM" id="MobiDB-lite"/>
    </source>
</evidence>
<evidence type="ECO:0000256" key="12">
    <source>
        <dbReference type="ARBA" id="ARBA00023136"/>
    </source>
</evidence>
<dbReference type="PROSITE" id="PS00239">
    <property type="entry name" value="RECEPTOR_TYR_KIN_II"/>
    <property type="match status" value="1"/>
</dbReference>
<dbReference type="GO" id="GO:0043235">
    <property type="term" value="C:receptor complex"/>
    <property type="evidence" value="ECO:0007669"/>
    <property type="project" value="TreeGrafter"/>
</dbReference>
<evidence type="ECO:0000256" key="15">
    <source>
        <dbReference type="ARBA" id="ARBA00023170"/>
    </source>
</evidence>
<name>A0A2K6BD10_MACNE</name>
<dbReference type="GeneTree" id="ENSGT00940000162680"/>
<evidence type="ECO:0000256" key="17">
    <source>
        <dbReference type="ARBA" id="ARBA00051243"/>
    </source>
</evidence>
<gene>
    <name evidence="21" type="primary">LTK</name>
</gene>
<dbReference type="PRINTS" id="PR00109">
    <property type="entry name" value="TYRKINASE"/>
</dbReference>
<evidence type="ECO:0000256" key="4">
    <source>
        <dbReference type="ARBA" id="ARBA00022553"/>
    </source>
</evidence>
<dbReference type="GO" id="GO:0004714">
    <property type="term" value="F:transmembrane receptor protein tyrosine kinase activity"/>
    <property type="evidence" value="ECO:0007669"/>
    <property type="project" value="UniProtKB-EC"/>
</dbReference>
<feature type="signal peptide" evidence="19">
    <location>
        <begin position="1"/>
        <end position="19"/>
    </location>
</feature>
<dbReference type="InterPro" id="IPR011009">
    <property type="entry name" value="Kinase-like_dom_sf"/>
</dbReference>
<keyword evidence="7 19" id="KW-0732">Signal</keyword>
<keyword evidence="15" id="KW-0675">Receptor</keyword>
<dbReference type="InterPro" id="IPR008266">
    <property type="entry name" value="Tyr_kinase_AS"/>
</dbReference>
<feature type="compositionally biased region" description="Gly residues" evidence="18">
    <location>
        <begin position="263"/>
        <end position="277"/>
    </location>
</feature>
<dbReference type="SMART" id="SM00219">
    <property type="entry name" value="TyrKc"/>
    <property type="match status" value="1"/>
</dbReference>
<evidence type="ECO:0000256" key="1">
    <source>
        <dbReference type="ARBA" id="ARBA00004251"/>
    </source>
</evidence>
<dbReference type="InterPro" id="IPR000719">
    <property type="entry name" value="Prot_kinase_dom"/>
</dbReference>
<comment type="subcellular location">
    <subcellularLocation>
        <location evidence="1">Cell membrane</location>
        <topology evidence="1">Single-pass type I membrane protein</topology>
    </subcellularLocation>
</comment>
<dbReference type="Pfam" id="PF12810">
    <property type="entry name" value="ALK_LTK_GRD"/>
    <property type="match status" value="1"/>
</dbReference>
<evidence type="ECO:0000256" key="13">
    <source>
        <dbReference type="ARBA" id="ARBA00023137"/>
    </source>
</evidence>
<dbReference type="GO" id="GO:0005886">
    <property type="term" value="C:plasma membrane"/>
    <property type="evidence" value="ECO:0007669"/>
    <property type="project" value="UniProtKB-SubCell"/>
</dbReference>
<dbReference type="PROSITE" id="PS00109">
    <property type="entry name" value="PROTEIN_KINASE_TYR"/>
    <property type="match status" value="1"/>
</dbReference>
<evidence type="ECO:0000313" key="22">
    <source>
        <dbReference type="Proteomes" id="UP000233120"/>
    </source>
</evidence>
<evidence type="ECO:0000256" key="19">
    <source>
        <dbReference type="SAM" id="SignalP"/>
    </source>
</evidence>
<dbReference type="InterPro" id="IPR050122">
    <property type="entry name" value="RTK"/>
</dbReference>
<dbReference type="Ensembl" id="ENSMNET00000033467.1">
    <property type="protein sequence ID" value="ENSMNEP00000009295.1"/>
    <property type="gene ID" value="ENSMNEG00000029031.1"/>
</dbReference>
<evidence type="ECO:0000256" key="2">
    <source>
        <dbReference type="ARBA" id="ARBA00011902"/>
    </source>
</evidence>
<dbReference type="InterPro" id="IPR055163">
    <property type="entry name" value="ALK/LTK-like_GRD"/>
</dbReference>
<proteinExistence type="predicted"/>
<dbReference type="Gene3D" id="1.10.510.10">
    <property type="entry name" value="Transferase(Phosphotransferase) domain 1"/>
    <property type="match status" value="1"/>
</dbReference>
<feature type="compositionally biased region" description="Polar residues" evidence="18">
    <location>
        <begin position="712"/>
        <end position="724"/>
    </location>
</feature>
<feature type="compositionally biased region" description="Pro residues" evidence="18">
    <location>
        <begin position="30"/>
        <end position="42"/>
    </location>
</feature>
<feature type="region of interest" description="Disordered" evidence="18">
    <location>
        <begin position="648"/>
        <end position="690"/>
    </location>
</feature>
<dbReference type="GO" id="GO:0007169">
    <property type="term" value="P:cell surface receptor protein tyrosine kinase signaling pathway"/>
    <property type="evidence" value="ECO:0007669"/>
    <property type="project" value="InterPro"/>
</dbReference>
<dbReference type="GO" id="GO:0042127">
    <property type="term" value="P:regulation of cell population proliferation"/>
    <property type="evidence" value="ECO:0007669"/>
    <property type="project" value="TreeGrafter"/>
</dbReference>
<keyword evidence="5" id="KW-0808">Transferase</keyword>
<evidence type="ECO:0000256" key="6">
    <source>
        <dbReference type="ARBA" id="ARBA00022692"/>
    </source>
</evidence>
<keyword evidence="11" id="KW-1133">Transmembrane helix</keyword>
<dbReference type="InterPro" id="IPR002011">
    <property type="entry name" value="Tyr_kinase_rcpt_2_CS"/>
</dbReference>
<evidence type="ECO:0000256" key="11">
    <source>
        <dbReference type="ARBA" id="ARBA00022989"/>
    </source>
</evidence>
<organism evidence="21 22">
    <name type="scientific">Macaca nemestrina</name>
    <name type="common">Pig-tailed macaque</name>
    <dbReference type="NCBI Taxonomy" id="9545"/>
    <lineage>
        <taxon>Eukaryota</taxon>
        <taxon>Metazoa</taxon>
        <taxon>Chordata</taxon>
        <taxon>Craniata</taxon>
        <taxon>Vertebrata</taxon>
        <taxon>Euteleostomi</taxon>
        <taxon>Mammalia</taxon>
        <taxon>Eutheria</taxon>
        <taxon>Euarchontoglires</taxon>
        <taxon>Primates</taxon>
        <taxon>Haplorrhini</taxon>
        <taxon>Catarrhini</taxon>
        <taxon>Cercopithecidae</taxon>
        <taxon>Cercopithecinae</taxon>
        <taxon>Macaca</taxon>
    </lineage>
</organism>
<keyword evidence="10" id="KW-0067">ATP-binding</keyword>
<evidence type="ECO:0000259" key="20">
    <source>
        <dbReference type="PROSITE" id="PS50011"/>
    </source>
</evidence>
<evidence type="ECO:0000256" key="8">
    <source>
        <dbReference type="ARBA" id="ARBA00022741"/>
    </source>
</evidence>
<keyword evidence="3" id="KW-1003">Cell membrane</keyword>
<feature type="region of interest" description="Disordered" evidence="18">
    <location>
        <begin position="240"/>
        <end position="278"/>
    </location>
</feature>
<keyword evidence="16" id="KW-0325">Glycoprotein</keyword>
<evidence type="ECO:0000256" key="3">
    <source>
        <dbReference type="ARBA" id="ARBA00022475"/>
    </source>
</evidence>
<dbReference type="Bgee" id="ENSMNEG00000029031">
    <property type="expression patterns" value="Expressed in lung and 1 other cell type or tissue"/>
</dbReference>
<evidence type="ECO:0000256" key="9">
    <source>
        <dbReference type="ARBA" id="ARBA00022777"/>
    </source>
</evidence>
<dbReference type="InterPro" id="IPR020635">
    <property type="entry name" value="Tyr_kinase_cat_dom"/>
</dbReference>
<dbReference type="FunFam" id="1.10.510.10:FF:000113">
    <property type="entry name" value="Tyrosine-protein kinase receptor"/>
    <property type="match status" value="1"/>
</dbReference>
<dbReference type="PANTHER" id="PTHR24416">
    <property type="entry name" value="TYROSINE-PROTEIN KINASE RECEPTOR"/>
    <property type="match status" value="1"/>
</dbReference>
<reference evidence="21" key="1">
    <citation type="submission" date="2025-08" db="UniProtKB">
        <authorList>
            <consortium name="Ensembl"/>
        </authorList>
    </citation>
    <scope>IDENTIFICATION</scope>
</reference>
<dbReference type="AlphaFoldDB" id="A0A2K6BD10"/>